<organism evidence="2 3">
    <name type="scientific">Andreprevotia lacus DSM 23236</name>
    <dbReference type="NCBI Taxonomy" id="1121001"/>
    <lineage>
        <taxon>Bacteria</taxon>
        <taxon>Pseudomonadati</taxon>
        <taxon>Pseudomonadota</taxon>
        <taxon>Betaproteobacteria</taxon>
        <taxon>Neisseriales</taxon>
        <taxon>Chitinibacteraceae</taxon>
        <taxon>Andreprevotia</taxon>
    </lineage>
</organism>
<dbReference type="InterPro" id="IPR000073">
    <property type="entry name" value="AB_hydrolase_1"/>
</dbReference>
<evidence type="ECO:0000313" key="3">
    <source>
        <dbReference type="Proteomes" id="UP000192761"/>
    </source>
</evidence>
<dbReference type="Proteomes" id="UP000192761">
    <property type="component" value="Unassembled WGS sequence"/>
</dbReference>
<dbReference type="AlphaFoldDB" id="A0A1W1XVS3"/>
<sequence>MPSPAKTPTFVLMPGLNGTAGSFVDFVAAAPPQCATLALTYPADERLGYAELTDWVCTRLADVPGPLVLLGESFSAPLSLLVANRQGQRVMAVVLVATFVLPPRAGPVGWLPWRTGFALTRPLYALRGWLAGDLATARIIAINSAELQKVAPAVLAHRVRQTLAVDATDALRQCTCPLLYLQAAHDLVVPASALARIRRIAPDIQVAVLPTQHYLLQAAPAQAWAVIRRFLAQLPG</sequence>
<feature type="domain" description="AB hydrolase-1" evidence="1">
    <location>
        <begin position="10"/>
        <end position="222"/>
    </location>
</feature>
<dbReference type="Pfam" id="PF12697">
    <property type="entry name" value="Abhydrolase_6"/>
    <property type="match status" value="1"/>
</dbReference>
<dbReference type="EMBL" id="FWXD01000019">
    <property type="protein sequence ID" value="SMC27955.1"/>
    <property type="molecule type" value="Genomic_DNA"/>
</dbReference>
<keyword evidence="2" id="KW-0378">Hydrolase</keyword>
<dbReference type="Gene3D" id="3.40.50.1820">
    <property type="entry name" value="alpha/beta hydrolase"/>
    <property type="match status" value="1"/>
</dbReference>
<dbReference type="SUPFAM" id="SSF53474">
    <property type="entry name" value="alpha/beta-Hydrolases"/>
    <property type="match status" value="1"/>
</dbReference>
<dbReference type="InterPro" id="IPR029058">
    <property type="entry name" value="AB_hydrolase_fold"/>
</dbReference>
<accession>A0A1W1XVS3</accession>
<reference evidence="2 3" key="1">
    <citation type="submission" date="2017-04" db="EMBL/GenBank/DDBJ databases">
        <authorList>
            <person name="Afonso C.L."/>
            <person name="Miller P.J."/>
            <person name="Scott M.A."/>
            <person name="Spackman E."/>
            <person name="Goraichik I."/>
            <person name="Dimitrov K.M."/>
            <person name="Suarez D.L."/>
            <person name="Swayne D.E."/>
        </authorList>
    </citation>
    <scope>NUCLEOTIDE SEQUENCE [LARGE SCALE GENOMIC DNA]</scope>
    <source>
        <strain evidence="2 3">DSM 23236</strain>
    </source>
</reference>
<evidence type="ECO:0000313" key="2">
    <source>
        <dbReference type="EMBL" id="SMC27955.1"/>
    </source>
</evidence>
<name>A0A1W1XVS3_9NEIS</name>
<proteinExistence type="predicted"/>
<dbReference type="RefSeq" id="WP_084091740.1">
    <property type="nucleotide sequence ID" value="NZ_FWXD01000019.1"/>
</dbReference>
<dbReference type="OrthoDB" id="8561148at2"/>
<keyword evidence="3" id="KW-1185">Reference proteome</keyword>
<evidence type="ECO:0000259" key="1">
    <source>
        <dbReference type="Pfam" id="PF12697"/>
    </source>
</evidence>
<protein>
    <submittedName>
        <fullName evidence="2">Alpha/beta hydrolase family protein</fullName>
    </submittedName>
</protein>
<dbReference type="STRING" id="1121001.SAMN02745857_03052"/>
<gene>
    <name evidence="2" type="ORF">SAMN02745857_03052</name>
</gene>
<dbReference type="GO" id="GO:0016787">
    <property type="term" value="F:hydrolase activity"/>
    <property type="evidence" value="ECO:0007669"/>
    <property type="project" value="UniProtKB-KW"/>
</dbReference>